<dbReference type="InterPro" id="IPR013424">
    <property type="entry name" value="Ice-binding_C"/>
</dbReference>
<keyword evidence="1" id="KW-0472">Membrane</keyword>
<name>A0A7Y5AS60_9GAMM</name>
<evidence type="ECO:0000313" key="3">
    <source>
        <dbReference type="EMBL" id="NRQ43309.1"/>
    </source>
</evidence>
<dbReference type="AlphaFoldDB" id="A0A7Y5AS60"/>
<evidence type="ECO:0000313" key="4">
    <source>
        <dbReference type="Proteomes" id="UP000523161"/>
    </source>
</evidence>
<keyword evidence="1" id="KW-1133">Transmembrane helix</keyword>
<gene>
    <name evidence="3" type="ORF">HRH59_12215</name>
</gene>
<evidence type="ECO:0000256" key="2">
    <source>
        <dbReference type="SAM" id="SignalP"/>
    </source>
</evidence>
<sequence>MLKSILIALSLMFLSVVTLSQPVQAGPILTQEFFAEDAGGDIISIGAISFDTDNVDEWFPGTGDLLAWESFTLFGLEIDTSFFFVSVGFNPEDLYAGLEYLSFDVTDVGMTMAFQGFFDLNNQSLPPQFTMFDFASGELTVSDVFSPGQASVVSAPATLWLLFASAGGLLLRQRRQNMV</sequence>
<accession>A0A7Y5AS60</accession>
<organism evidence="3 4">
    <name type="scientific">Rheinheimera lutimaris</name>
    <dbReference type="NCBI Taxonomy" id="2740584"/>
    <lineage>
        <taxon>Bacteria</taxon>
        <taxon>Pseudomonadati</taxon>
        <taxon>Pseudomonadota</taxon>
        <taxon>Gammaproteobacteria</taxon>
        <taxon>Chromatiales</taxon>
        <taxon>Chromatiaceae</taxon>
        <taxon>Rheinheimera</taxon>
    </lineage>
</organism>
<proteinExistence type="predicted"/>
<reference evidence="3 4" key="1">
    <citation type="submission" date="2020-06" db="EMBL/GenBank/DDBJ databases">
        <title>Rheinheimera sp. nov., a marine bacterium isolated from coastal.</title>
        <authorList>
            <person name="Yu Q."/>
            <person name="Qi Y."/>
            <person name="Pu J."/>
        </authorList>
    </citation>
    <scope>NUCLEOTIDE SEQUENCE [LARGE SCALE GENOMIC DNA]</scope>
    <source>
        <strain evidence="3 4">YQF-2</strain>
    </source>
</reference>
<evidence type="ECO:0000256" key="1">
    <source>
        <dbReference type="SAM" id="Phobius"/>
    </source>
</evidence>
<dbReference type="EMBL" id="JABSOD010000011">
    <property type="protein sequence ID" value="NRQ43309.1"/>
    <property type="molecule type" value="Genomic_DNA"/>
</dbReference>
<dbReference type="Proteomes" id="UP000523161">
    <property type="component" value="Unassembled WGS sequence"/>
</dbReference>
<keyword evidence="1" id="KW-0812">Transmembrane</keyword>
<comment type="caution">
    <text evidence="3">The sequence shown here is derived from an EMBL/GenBank/DDBJ whole genome shotgun (WGS) entry which is preliminary data.</text>
</comment>
<feature type="chain" id="PRO_5031290579" evidence="2">
    <location>
        <begin position="26"/>
        <end position="179"/>
    </location>
</feature>
<dbReference type="NCBIfam" id="TIGR02595">
    <property type="entry name" value="PEP_CTERM"/>
    <property type="match status" value="1"/>
</dbReference>
<feature type="signal peptide" evidence="2">
    <location>
        <begin position="1"/>
        <end position="25"/>
    </location>
</feature>
<dbReference type="RefSeq" id="WP_173501550.1">
    <property type="nucleotide sequence ID" value="NZ_JABSOD010000011.1"/>
</dbReference>
<keyword evidence="2" id="KW-0732">Signal</keyword>
<feature type="transmembrane region" description="Helical" evidence="1">
    <location>
        <begin position="152"/>
        <end position="171"/>
    </location>
</feature>
<keyword evidence="4" id="KW-1185">Reference proteome</keyword>
<protein>
    <submittedName>
        <fullName evidence="3">PEP-CTERM sorting domain-containing protein</fullName>
    </submittedName>
</protein>